<reference evidence="1 2" key="1">
    <citation type="submission" date="2018-05" db="EMBL/GenBank/DDBJ databases">
        <title>Genomic Encyclopedia of Type Strains, Phase IV (KMG-V): Genome sequencing to study the core and pangenomes of soil and plant-associated prokaryotes.</title>
        <authorList>
            <person name="Whitman W."/>
        </authorList>
    </citation>
    <scope>NUCLEOTIDE SEQUENCE [LARGE SCALE GENOMIC DNA]</scope>
    <source>
        <strain evidence="1 2">SCZa-39</strain>
    </source>
</reference>
<evidence type="ECO:0000313" key="1">
    <source>
        <dbReference type="EMBL" id="PVX82414.1"/>
    </source>
</evidence>
<gene>
    <name evidence="1" type="ORF">C7402_109268</name>
</gene>
<name>A0ABX5KKM1_9BURK</name>
<evidence type="ECO:0000313" key="2">
    <source>
        <dbReference type="Proteomes" id="UP000245712"/>
    </source>
</evidence>
<dbReference type="Proteomes" id="UP000245712">
    <property type="component" value="Unassembled WGS sequence"/>
</dbReference>
<protein>
    <submittedName>
        <fullName evidence="1">Uncharacterized protein</fullName>
    </submittedName>
</protein>
<comment type="caution">
    <text evidence="1">The sequence shown here is derived from an EMBL/GenBank/DDBJ whole genome shotgun (WGS) entry which is preliminary data.</text>
</comment>
<dbReference type="EMBL" id="QEOB01000009">
    <property type="protein sequence ID" value="PVX82414.1"/>
    <property type="molecule type" value="Genomic_DNA"/>
</dbReference>
<dbReference type="RefSeq" id="WP_116611859.1">
    <property type="nucleotide sequence ID" value="NZ_QEOB01000009.1"/>
</dbReference>
<accession>A0ABX5KKM1</accession>
<sequence length="134" mass="14837">MRDELQKSLRERYPLIFGAAPAHRDPFKVLSPFQVWGFECGDGWFDLLDALALNLQYATKSTGAPQVVAAQVKEKFGCLRFYTDLADARQRAMIELAETMSGRICEECGNRGALMSTNGWLMTCCPAHAAGGEE</sequence>
<keyword evidence="2" id="KW-1185">Reference proteome</keyword>
<organism evidence="1 2">
    <name type="scientific">Paraburkholderia unamae</name>
    <dbReference type="NCBI Taxonomy" id="219649"/>
    <lineage>
        <taxon>Bacteria</taxon>
        <taxon>Pseudomonadati</taxon>
        <taxon>Pseudomonadota</taxon>
        <taxon>Betaproteobacteria</taxon>
        <taxon>Burkholderiales</taxon>
        <taxon>Burkholderiaceae</taxon>
        <taxon>Paraburkholderia</taxon>
    </lineage>
</organism>
<proteinExistence type="predicted"/>